<gene>
    <name evidence="1" type="ORF">BLNAU_3051</name>
</gene>
<organism evidence="1 2">
    <name type="scientific">Blattamonas nauphoetae</name>
    <dbReference type="NCBI Taxonomy" id="2049346"/>
    <lineage>
        <taxon>Eukaryota</taxon>
        <taxon>Metamonada</taxon>
        <taxon>Preaxostyla</taxon>
        <taxon>Oxymonadida</taxon>
        <taxon>Blattamonas</taxon>
    </lineage>
</organism>
<proteinExistence type="predicted"/>
<accession>A0ABQ9YE55</accession>
<keyword evidence="2" id="KW-1185">Reference proteome</keyword>
<protein>
    <submittedName>
        <fullName evidence="1">Uncharacterized protein</fullName>
    </submittedName>
</protein>
<dbReference type="Proteomes" id="UP001281761">
    <property type="component" value="Unassembled WGS sequence"/>
</dbReference>
<comment type="caution">
    <text evidence="1">The sequence shown here is derived from an EMBL/GenBank/DDBJ whole genome shotgun (WGS) entry which is preliminary data.</text>
</comment>
<evidence type="ECO:0000313" key="2">
    <source>
        <dbReference type="Proteomes" id="UP001281761"/>
    </source>
</evidence>
<reference evidence="1 2" key="1">
    <citation type="journal article" date="2022" name="bioRxiv">
        <title>Genomics of Preaxostyla Flagellates Illuminates Evolutionary Transitions and the Path Towards Mitochondrial Loss.</title>
        <authorList>
            <person name="Novak L.V.F."/>
            <person name="Treitli S.C."/>
            <person name="Pyrih J."/>
            <person name="Halakuc P."/>
            <person name="Pipaliya S.V."/>
            <person name="Vacek V."/>
            <person name="Brzon O."/>
            <person name="Soukal P."/>
            <person name="Eme L."/>
            <person name="Dacks J.B."/>
            <person name="Karnkowska A."/>
            <person name="Elias M."/>
            <person name="Hampl V."/>
        </authorList>
    </citation>
    <scope>NUCLEOTIDE SEQUENCE [LARGE SCALE GENOMIC DNA]</scope>
    <source>
        <strain evidence="1">NAU3</strain>
        <tissue evidence="1">Gut</tissue>
    </source>
</reference>
<sequence length="322" mass="36828">MFSTIEEASRWFLSLIDYVKEGNDLDNITTEQTFTNLESLVPGSFRNFAITEILFKLVPTRDRSCSGFSESIMVLLTSSNDALVESALLLLNGVLSESYEEIRFDVLVSGLFALFPQAFFEQDMHLVAQPRLLLMRIIKKFISPLDVYMVEALCKQKHIPMRTFEKILLDKFFHPLEPFLVFIVKNRHRITDSYNSRDFSKLLGRILEYSLKFEHVSQFVLSSPIALALTDTLSFFETDFLTLTLLWRVQAVVKRQRKEKRAVSKRKQQLVAKLCGEGLIDVCELHFQTGEVADLTSTFVFLGLRGIDGLGGNVPCDVEMEL</sequence>
<evidence type="ECO:0000313" key="1">
    <source>
        <dbReference type="EMBL" id="KAK2961995.1"/>
    </source>
</evidence>
<name>A0ABQ9YE55_9EUKA</name>
<dbReference type="EMBL" id="JARBJD010000013">
    <property type="protein sequence ID" value="KAK2961995.1"/>
    <property type="molecule type" value="Genomic_DNA"/>
</dbReference>